<feature type="chain" id="PRO_5004820211" description="RxLR effector protein" evidence="2">
    <location>
        <begin position="21"/>
        <end position="147"/>
    </location>
</feature>
<gene>
    <name evidence="3" type="ORF">L914_14079</name>
</gene>
<feature type="compositionally biased region" description="Low complexity" evidence="1">
    <location>
        <begin position="72"/>
        <end position="101"/>
    </location>
</feature>
<dbReference type="AlphaFoldDB" id="W2MU30"/>
<evidence type="ECO:0008006" key="4">
    <source>
        <dbReference type="Google" id="ProtNLM"/>
    </source>
</evidence>
<organism evidence="3">
    <name type="scientific">Phytophthora nicotianae</name>
    <name type="common">Potato buckeye rot agent</name>
    <name type="synonym">Phytophthora parasitica</name>
    <dbReference type="NCBI Taxonomy" id="4792"/>
    <lineage>
        <taxon>Eukaryota</taxon>
        <taxon>Sar</taxon>
        <taxon>Stramenopiles</taxon>
        <taxon>Oomycota</taxon>
        <taxon>Peronosporomycetes</taxon>
        <taxon>Peronosporales</taxon>
        <taxon>Peronosporaceae</taxon>
        <taxon>Phytophthora</taxon>
    </lineage>
</organism>
<keyword evidence="2" id="KW-0732">Signal</keyword>
<reference evidence="3" key="1">
    <citation type="submission" date="2013-11" db="EMBL/GenBank/DDBJ databases">
        <title>The Genome Sequence of Phytophthora parasitica IAC_01/95.</title>
        <authorList>
            <consortium name="The Broad Institute Genomics Platform"/>
            <person name="Russ C."/>
            <person name="Tyler B."/>
            <person name="Panabieres F."/>
            <person name="Shan W."/>
            <person name="Tripathy S."/>
            <person name="Grunwald N."/>
            <person name="Machado M."/>
            <person name="Johnson C.S."/>
            <person name="Arredondo F."/>
            <person name="Hong C."/>
            <person name="Coffey M."/>
            <person name="Young S.K."/>
            <person name="Zeng Q."/>
            <person name="Gargeya S."/>
            <person name="Fitzgerald M."/>
            <person name="Abouelleil A."/>
            <person name="Alvarado L."/>
            <person name="Chapman S.B."/>
            <person name="Gainer-Dewar J."/>
            <person name="Goldberg J."/>
            <person name="Griggs A."/>
            <person name="Gujja S."/>
            <person name="Hansen M."/>
            <person name="Howarth C."/>
            <person name="Imamovic A."/>
            <person name="Ireland A."/>
            <person name="Larimer J."/>
            <person name="McCowan C."/>
            <person name="Murphy C."/>
            <person name="Pearson M."/>
            <person name="Poon T.W."/>
            <person name="Priest M."/>
            <person name="Roberts A."/>
            <person name="Saif S."/>
            <person name="Shea T."/>
            <person name="Sykes S."/>
            <person name="Wortman J."/>
            <person name="Nusbaum C."/>
            <person name="Birren B."/>
        </authorList>
    </citation>
    <scope>NUCLEOTIDE SEQUENCE [LARGE SCALE GENOMIC DNA]</scope>
    <source>
        <strain evidence="3">IAC_01/95</strain>
    </source>
</reference>
<feature type="compositionally biased region" description="Low complexity" evidence="1">
    <location>
        <begin position="54"/>
        <end position="65"/>
    </location>
</feature>
<evidence type="ECO:0000256" key="1">
    <source>
        <dbReference type="SAM" id="MobiDB-lite"/>
    </source>
</evidence>
<feature type="region of interest" description="Disordered" evidence="1">
    <location>
        <begin position="40"/>
        <end position="147"/>
    </location>
</feature>
<feature type="signal peptide" evidence="2">
    <location>
        <begin position="1"/>
        <end position="20"/>
    </location>
</feature>
<feature type="compositionally biased region" description="Pro residues" evidence="1">
    <location>
        <begin position="133"/>
        <end position="147"/>
    </location>
</feature>
<feature type="compositionally biased region" description="Polar residues" evidence="1">
    <location>
        <begin position="102"/>
        <end position="131"/>
    </location>
</feature>
<accession>W2MU30</accession>
<sequence>MTRLLFTAFLVTVVIGIVSAQSGSAPAETSLIETANPTINSDLISTDNGAIAGSASTTPSSSDDSTPPPSDPNTVDSPEIPVTTPTDESTPSSDPESTATDESTPSSDPESTATDESTPSSDPESTATDGTSFPPPDTTPPPTAPTP</sequence>
<feature type="non-terminal residue" evidence="3">
    <location>
        <position position="147"/>
    </location>
</feature>
<protein>
    <recommendedName>
        <fullName evidence="4">RxLR effector protein</fullName>
    </recommendedName>
</protein>
<dbReference type="EMBL" id="KI694464">
    <property type="protein sequence ID" value="ETM39821.1"/>
    <property type="molecule type" value="Genomic_DNA"/>
</dbReference>
<dbReference type="Proteomes" id="UP000054532">
    <property type="component" value="Unassembled WGS sequence"/>
</dbReference>
<proteinExistence type="predicted"/>
<evidence type="ECO:0000313" key="3">
    <source>
        <dbReference type="EMBL" id="ETM39821.1"/>
    </source>
</evidence>
<name>W2MU30_PHYNI</name>
<evidence type="ECO:0000256" key="2">
    <source>
        <dbReference type="SAM" id="SignalP"/>
    </source>
</evidence>